<dbReference type="InterPro" id="IPR029061">
    <property type="entry name" value="THDP-binding"/>
</dbReference>
<dbReference type="AlphaFoldDB" id="A0A1V6TI92"/>
<organism evidence="7 8">
    <name type="scientific">Penicillium flavigenum</name>
    <dbReference type="NCBI Taxonomy" id="254877"/>
    <lineage>
        <taxon>Eukaryota</taxon>
        <taxon>Fungi</taxon>
        <taxon>Dikarya</taxon>
        <taxon>Ascomycota</taxon>
        <taxon>Pezizomycotina</taxon>
        <taxon>Eurotiomycetes</taxon>
        <taxon>Eurotiomycetidae</taxon>
        <taxon>Eurotiales</taxon>
        <taxon>Aspergillaceae</taxon>
        <taxon>Penicillium</taxon>
    </lineage>
</organism>
<comment type="cofactor">
    <cofactor evidence="1 5">
        <name>thiamine diphosphate</name>
        <dbReference type="ChEBI" id="CHEBI:58937"/>
    </cofactor>
</comment>
<keyword evidence="8" id="KW-1185">Reference proteome</keyword>
<dbReference type="Proteomes" id="UP000191342">
    <property type="component" value="Unassembled WGS sequence"/>
</dbReference>
<dbReference type="InterPro" id="IPR050642">
    <property type="entry name" value="PDH_E1_Alpha_Subunit"/>
</dbReference>
<evidence type="ECO:0000313" key="8">
    <source>
        <dbReference type="Proteomes" id="UP000191342"/>
    </source>
</evidence>
<dbReference type="NCBIfam" id="TIGR03182">
    <property type="entry name" value="PDH_E1_alph_y"/>
    <property type="match status" value="1"/>
</dbReference>
<evidence type="ECO:0000256" key="2">
    <source>
        <dbReference type="ARBA" id="ARBA00023002"/>
    </source>
</evidence>
<comment type="catalytic activity">
    <reaction evidence="5">
        <text>N(6)-[(R)-lipoyl]-L-lysyl-[protein] + pyruvate + H(+) = N(6)-[(R)-S(8)-acetyldihydrolipoyl]-L-lysyl-[protein] + CO2</text>
        <dbReference type="Rhea" id="RHEA:19189"/>
        <dbReference type="Rhea" id="RHEA-COMP:10474"/>
        <dbReference type="Rhea" id="RHEA-COMP:10478"/>
        <dbReference type="ChEBI" id="CHEBI:15361"/>
        <dbReference type="ChEBI" id="CHEBI:15378"/>
        <dbReference type="ChEBI" id="CHEBI:16526"/>
        <dbReference type="ChEBI" id="CHEBI:83099"/>
        <dbReference type="ChEBI" id="CHEBI:83111"/>
        <dbReference type="EC" id="1.2.4.1"/>
    </reaction>
</comment>
<dbReference type="GO" id="GO:0004739">
    <property type="term" value="F:pyruvate dehydrogenase (acetyl-transferring) activity"/>
    <property type="evidence" value="ECO:0007669"/>
    <property type="project" value="UniProtKB-UniRule"/>
</dbReference>
<dbReference type="OrthoDB" id="10256198at2759"/>
<dbReference type="EMBL" id="MLQL01000007">
    <property type="protein sequence ID" value="OQE26065.1"/>
    <property type="molecule type" value="Genomic_DNA"/>
</dbReference>
<dbReference type="EC" id="1.2.4.1" evidence="5"/>
<evidence type="ECO:0000256" key="3">
    <source>
        <dbReference type="ARBA" id="ARBA00023052"/>
    </source>
</evidence>
<sequence length="403" mass="45209">MPATIRAKFLPFGARRPTFIRSLRVEQRGFAQAANPGSIPAENDAPFTIPIAEESFRTYNFDPPPYSVETTKNQLKQLYRDMTTIRRMELAADQLYKERKIRGFCHLSTGQEAVAVGIEHAISKEDKLITAYRSHGFTYMRGGTIRSIIGELLGRRDGIAHGKGGSMHMYSKSFFGGNGIVGANVPLGAGIAFSQQYDETGNVTINLYGDGAANQGQVHESFNMAKLWNLPVMFGCENNKYGMGTSAERASAMTEYYKRGHYIPGLRVDGMDVLAVMAAVKHGRDFVKKGNGPLVYEYVTYRFAGHSMSDPGIAYRTREEMRKNRANDPLTYLKTRLVDWGIMTEDETKAIEKEVKRIIKDEVEHAQQMPAPEARLDVLFEDIYAPGSEPAQRRGRTVDETWY</sequence>
<comment type="caution">
    <text evidence="7">The sequence shown here is derived from an EMBL/GenBank/DDBJ whole genome shotgun (WGS) entry which is preliminary data.</text>
</comment>
<dbReference type="GO" id="GO:0006086">
    <property type="term" value="P:pyruvate decarboxylation to acetyl-CoA"/>
    <property type="evidence" value="ECO:0007669"/>
    <property type="project" value="InterPro"/>
</dbReference>
<comment type="function">
    <text evidence="5">The pyruvate dehydrogenase complex catalyzes the overall conversion of pyruvate to acetyl-CoA and CO(2).</text>
</comment>
<dbReference type="STRING" id="254877.A0A1V6TI92"/>
<evidence type="ECO:0000256" key="4">
    <source>
        <dbReference type="ARBA" id="ARBA00023317"/>
    </source>
</evidence>
<dbReference type="SUPFAM" id="SSF52518">
    <property type="entry name" value="Thiamin diphosphate-binding fold (THDP-binding)"/>
    <property type="match status" value="1"/>
</dbReference>
<dbReference type="Gene3D" id="3.40.50.970">
    <property type="match status" value="1"/>
</dbReference>
<dbReference type="Pfam" id="PF00676">
    <property type="entry name" value="E1_dh"/>
    <property type="match status" value="1"/>
</dbReference>
<feature type="domain" description="Dehydrogenase E1 component" evidence="6">
    <location>
        <begin position="80"/>
        <end position="374"/>
    </location>
</feature>
<proteinExistence type="predicted"/>
<dbReference type="InterPro" id="IPR017597">
    <property type="entry name" value="Pyrv_DH_E1_asu_subgrp-y"/>
</dbReference>
<dbReference type="FunFam" id="3.40.50.970:FF:000013">
    <property type="entry name" value="Pyruvate dehydrogenase E1 component subunit alpha"/>
    <property type="match status" value="1"/>
</dbReference>
<keyword evidence="2 5" id="KW-0560">Oxidoreductase</keyword>
<evidence type="ECO:0000259" key="6">
    <source>
        <dbReference type="Pfam" id="PF00676"/>
    </source>
</evidence>
<dbReference type="PANTHER" id="PTHR11516:SF60">
    <property type="entry name" value="PYRUVATE DEHYDROGENASE E1 COMPONENT SUBUNIT ALPHA"/>
    <property type="match status" value="1"/>
</dbReference>
<gene>
    <name evidence="7" type="ORF">PENFLA_c007G03608</name>
</gene>
<protein>
    <recommendedName>
        <fullName evidence="5">Pyruvate dehydrogenase E1 component subunit alpha</fullName>
        <ecNumber evidence="5">1.2.4.1</ecNumber>
    </recommendedName>
</protein>
<reference evidence="8" key="1">
    <citation type="journal article" date="2017" name="Nat. Microbiol.">
        <title>Global analysis of biosynthetic gene clusters reveals vast potential of secondary metabolite production in Penicillium species.</title>
        <authorList>
            <person name="Nielsen J.C."/>
            <person name="Grijseels S."/>
            <person name="Prigent S."/>
            <person name="Ji B."/>
            <person name="Dainat J."/>
            <person name="Nielsen K.F."/>
            <person name="Frisvad J.C."/>
            <person name="Workman M."/>
            <person name="Nielsen J."/>
        </authorList>
    </citation>
    <scope>NUCLEOTIDE SEQUENCE [LARGE SCALE GENOMIC DNA]</scope>
    <source>
        <strain evidence="8">IBT 14082</strain>
    </source>
</reference>
<evidence type="ECO:0000313" key="7">
    <source>
        <dbReference type="EMBL" id="OQE26065.1"/>
    </source>
</evidence>
<evidence type="ECO:0000256" key="5">
    <source>
        <dbReference type="RuleBase" id="RU361139"/>
    </source>
</evidence>
<dbReference type="CDD" id="cd02000">
    <property type="entry name" value="TPP_E1_PDC_ADC_BCADC"/>
    <property type="match status" value="1"/>
</dbReference>
<dbReference type="PANTHER" id="PTHR11516">
    <property type="entry name" value="PYRUVATE DEHYDROGENASE E1 COMPONENT, ALPHA SUBUNIT BACTERIAL AND ORGANELLAR"/>
    <property type="match status" value="1"/>
</dbReference>
<evidence type="ECO:0000256" key="1">
    <source>
        <dbReference type="ARBA" id="ARBA00001964"/>
    </source>
</evidence>
<accession>A0A1V6TI92</accession>
<keyword evidence="3 5" id="KW-0786">Thiamine pyrophosphate</keyword>
<name>A0A1V6TI92_9EURO</name>
<dbReference type="InterPro" id="IPR001017">
    <property type="entry name" value="DH_E1"/>
</dbReference>
<keyword evidence="4 5" id="KW-0670">Pyruvate</keyword>